<evidence type="ECO:0000313" key="2">
    <source>
        <dbReference type="Proteomes" id="UP000460949"/>
    </source>
</evidence>
<dbReference type="EMBL" id="WMET01000010">
    <property type="protein sequence ID" value="MYL22002.1"/>
    <property type="molecule type" value="Genomic_DNA"/>
</dbReference>
<reference evidence="1 2" key="1">
    <citation type="submission" date="2019-11" db="EMBL/GenBank/DDBJ databases">
        <title>Genome sequences of 17 halophilic strains isolated from different environments.</title>
        <authorList>
            <person name="Furrow R.E."/>
        </authorList>
    </citation>
    <scope>NUCLEOTIDE SEQUENCE [LARGE SCALE GENOMIC DNA]</scope>
    <source>
        <strain evidence="1 2">22511_23_Filter</strain>
    </source>
</reference>
<evidence type="ECO:0008006" key="3">
    <source>
        <dbReference type="Google" id="ProtNLM"/>
    </source>
</evidence>
<sequence length="152" mass="18111">MNTRVRRPKDQEYIYQELTDKKEFGVFESYKDLFMLSMVVGFLEGKRSPFTESLELIHWQVFNLTTDEPVINMVAYLETNNLEFIYDYSEEKFKEKIKIAEEYAASGANKVYNVFMSDQKNALQKIMDYVQEFADIEDYDTWKKKSLVNDLL</sequence>
<protein>
    <recommendedName>
        <fullName evidence="3">DNA phosphorothioation-associated protein 4</fullName>
    </recommendedName>
</protein>
<proteinExistence type="predicted"/>
<gene>
    <name evidence="1" type="ORF">GLW04_19190</name>
</gene>
<dbReference type="RefSeq" id="WP_160839920.1">
    <property type="nucleotide sequence ID" value="NZ_WMET01000010.1"/>
</dbReference>
<name>A0A845E0C2_9BACI</name>
<evidence type="ECO:0000313" key="1">
    <source>
        <dbReference type="EMBL" id="MYL22002.1"/>
    </source>
</evidence>
<organism evidence="1 2">
    <name type="scientific">Halobacillus litoralis</name>
    <dbReference type="NCBI Taxonomy" id="45668"/>
    <lineage>
        <taxon>Bacteria</taxon>
        <taxon>Bacillati</taxon>
        <taxon>Bacillota</taxon>
        <taxon>Bacilli</taxon>
        <taxon>Bacillales</taxon>
        <taxon>Bacillaceae</taxon>
        <taxon>Halobacillus</taxon>
    </lineage>
</organism>
<comment type="caution">
    <text evidence="1">The sequence shown here is derived from an EMBL/GenBank/DDBJ whole genome shotgun (WGS) entry which is preliminary data.</text>
</comment>
<accession>A0A845E0C2</accession>
<dbReference type="AlphaFoldDB" id="A0A845E0C2"/>
<dbReference type="Proteomes" id="UP000460949">
    <property type="component" value="Unassembled WGS sequence"/>
</dbReference>